<dbReference type="AlphaFoldDB" id="A0A975GSF7"/>
<organism evidence="1 2">
    <name type="scientific">Desulfonema magnum</name>
    <dbReference type="NCBI Taxonomy" id="45655"/>
    <lineage>
        <taxon>Bacteria</taxon>
        <taxon>Pseudomonadati</taxon>
        <taxon>Thermodesulfobacteriota</taxon>
        <taxon>Desulfobacteria</taxon>
        <taxon>Desulfobacterales</taxon>
        <taxon>Desulfococcaceae</taxon>
        <taxon>Desulfonema</taxon>
    </lineage>
</organism>
<evidence type="ECO:0000313" key="1">
    <source>
        <dbReference type="EMBL" id="QTA92010.1"/>
    </source>
</evidence>
<proteinExistence type="predicted"/>
<protein>
    <submittedName>
        <fullName evidence="1">Uncharacterized protein</fullName>
    </submittedName>
</protein>
<accession>A0A975GSF7</accession>
<evidence type="ECO:0000313" key="2">
    <source>
        <dbReference type="Proteomes" id="UP000663722"/>
    </source>
</evidence>
<keyword evidence="2" id="KW-1185">Reference proteome</keyword>
<gene>
    <name evidence="1" type="ORF">dnm_080830</name>
</gene>
<dbReference type="EMBL" id="CP061800">
    <property type="protein sequence ID" value="QTA92010.1"/>
    <property type="molecule type" value="Genomic_DNA"/>
</dbReference>
<dbReference type="KEGG" id="dmm:dnm_080830"/>
<name>A0A975GSF7_9BACT</name>
<sequence>MNRQAVLIDLHHIKYINIKKLNVITFFAVTLKNDFRL</sequence>
<dbReference type="Proteomes" id="UP000663722">
    <property type="component" value="Chromosome"/>
</dbReference>
<reference evidence="1" key="1">
    <citation type="journal article" date="2021" name="Microb. Physiol.">
        <title>Proteogenomic Insights into the Physiology of Marine, Sulfate-Reducing, Filamentous Desulfonema limicola and Desulfonema magnum.</title>
        <authorList>
            <person name="Schnaars V."/>
            <person name="Wohlbrand L."/>
            <person name="Scheve S."/>
            <person name="Hinrichs C."/>
            <person name="Reinhardt R."/>
            <person name="Rabus R."/>
        </authorList>
    </citation>
    <scope>NUCLEOTIDE SEQUENCE</scope>
    <source>
        <strain evidence="1">4be13</strain>
    </source>
</reference>